<keyword evidence="4" id="KW-1185">Reference proteome</keyword>
<dbReference type="AlphaFoldDB" id="A0A081BYF0"/>
<dbReference type="eggNOG" id="COG1671">
    <property type="taxonomic scope" value="Bacteria"/>
</dbReference>
<evidence type="ECO:0000313" key="4">
    <source>
        <dbReference type="Proteomes" id="UP000030661"/>
    </source>
</evidence>
<evidence type="ECO:0000313" key="3">
    <source>
        <dbReference type="EMBL" id="GAK57355.1"/>
    </source>
</evidence>
<dbReference type="STRING" id="1499967.U27_04320"/>
<dbReference type="Pfam" id="PF02639">
    <property type="entry name" value="DUF188"/>
    <property type="match status" value="1"/>
</dbReference>
<sequence>MKILVDGDSCPVKETIVEIAAQRKIAVVFVVSTSGYFDRGWKVETVLVDSLPQAADIAIINRAEAGDIVVTQDYGLASIVLGKKGMAITPRGRIFRDRTIESLLERRYLHHEARKAGVRVKGPKKRSSEDERRFRENFIRLLDECSRCSAKF</sequence>
<dbReference type="HAMAP" id="MF_00489">
    <property type="entry name" value="UPF0178"/>
    <property type="match status" value="1"/>
</dbReference>
<dbReference type="HOGENOM" id="CLU_106619_0_0_0"/>
<protein>
    <recommendedName>
        <fullName evidence="2">UPF0178 protein U27_04320</fullName>
    </recommendedName>
</protein>
<dbReference type="InterPro" id="IPR003791">
    <property type="entry name" value="UPF0178"/>
</dbReference>
<dbReference type="PANTHER" id="PTHR35146:SF1">
    <property type="entry name" value="UPF0178 PROTEIN YAII"/>
    <property type="match status" value="1"/>
</dbReference>
<accession>A0A081BYF0</accession>
<organism evidence="3">
    <name type="scientific">Vecturithrix granuli</name>
    <dbReference type="NCBI Taxonomy" id="1499967"/>
    <lineage>
        <taxon>Bacteria</taxon>
        <taxon>Candidatus Moduliflexota</taxon>
        <taxon>Candidatus Vecturitrichia</taxon>
        <taxon>Candidatus Vecturitrichales</taxon>
        <taxon>Candidatus Vecturitrichaceae</taxon>
        <taxon>Candidatus Vecturithrix</taxon>
    </lineage>
</organism>
<proteinExistence type="inferred from homology"/>
<gene>
    <name evidence="3" type="ORF">U27_04320</name>
</gene>
<evidence type="ECO:0000256" key="1">
    <source>
        <dbReference type="ARBA" id="ARBA00008522"/>
    </source>
</evidence>
<name>A0A081BYF0_VECG1</name>
<dbReference type="Proteomes" id="UP000030661">
    <property type="component" value="Unassembled WGS sequence"/>
</dbReference>
<dbReference type="PANTHER" id="PTHR35146">
    <property type="entry name" value="UPF0178 PROTEIN YAII"/>
    <property type="match status" value="1"/>
</dbReference>
<dbReference type="EMBL" id="DF820466">
    <property type="protein sequence ID" value="GAK57355.1"/>
    <property type="molecule type" value="Genomic_DNA"/>
</dbReference>
<comment type="similarity">
    <text evidence="1 2">Belongs to the UPF0178 family.</text>
</comment>
<dbReference type="NCBIfam" id="NF001095">
    <property type="entry name" value="PRK00124.1"/>
    <property type="match status" value="1"/>
</dbReference>
<reference evidence="3" key="1">
    <citation type="journal article" date="2015" name="PeerJ">
        <title>First genomic representation of candidate bacterial phylum KSB3 points to enhanced environmental sensing as a trigger of wastewater bulking.</title>
        <authorList>
            <person name="Sekiguchi Y."/>
            <person name="Ohashi A."/>
            <person name="Parks D.H."/>
            <person name="Yamauchi T."/>
            <person name="Tyson G.W."/>
            <person name="Hugenholtz P."/>
        </authorList>
    </citation>
    <scope>NUCLEOTIDE SEQUENCE [LARGE SCALE GENOMIC DNA]</scope>
</reference>
<evidence type="ECO:0000256" key="2">
    <source>
        <dbReference type="HAMAP-Rule" id="MF_00489"/>
    </source>
</evidence>